<evidence type="ECO:0000313" key="2">
    <source>
        <dbReference type="EMBL" id="PQL26005.1"/>
    </source>
</evidence>
<organism evidence="2 3">
    <name type="scientific">Veillonella tobetsuensis</name>
    <dbReference type="NCBI Taxonomy" id="1110546"/>
    <lineage>
        <taxon>Bacteria</taxon>
        <taxon>Bacillati</taxon>
        <taxon>Bacillota</taxon>
        <taxon>Negativicutes</taxon>
        <taxon>Veillonellales</taxon>
        <taxon>Veillonellaceae</taxon>
        <taxon>Veillonella</taxon>
    </lineage>
</organism>
<dbReference type="AlphaFoldDB" id="A0A2S7ZS16"/>
<dbReference type="STRING" id="1110546.GCA_001078375_01467"/>
<dbReference type="EMBL" id="PPDF01000002">
    <property type="protein sequence ID" value="PQL26005.1"/>
    <property type="molecule type" value="Genomic_DNA"/>
</dbReference>
<dbReference type="Proteomes" id="UP000238877">
    <property type="component" value="Unassembled WGS sequence"/>
</dbReference>
<reference evidence="2 3" key="1">
    <citation type="submission" date="2018-01" db="EMBL/GenBank/DDBJ databases">
        <title>Draft genome sequences of clinical isolates and type strains of oral Veillonella including Veillonella infantum sp., nov.</title>
        <authorList>
            <person name="Mashima I."/>
            <person name="Liao Y.-C."/>
            <person name="Sabharwal A."/>
            <person name="Haase E.M."/>
            <person name="Nakazawa F."/>
            <person name="Scannapieco F.A."/>
        </authorList>
    </citation>
    <scope>NUCLEOTIDE SEQUENCE [LARGE SCALE GENOMIC DNA]</scope>
    <source>
        <strain evidence="2 3">Y6</strain>
    </source>
</reference>
<feature type="transmembrane region" description="Helical" evidence="1">
    <location>
        <begin position="56"/>
        <end position="78"/>
    </location>
</feature>
<evidence type="ECO:0000313" key="3">
    <source>
        <dbReference type="Proteomes" id="UP000238877"/>
    </source>
</evidence>
<accession>A0A2S7ZS16</accession>
<keyword evidence="1" id="KW-0812">Transmembrane</keyword>
<name>A0A2S7ZS16_9FIRM</name>
<evidence type="ECO:0000256" key="1">
    <source>
        <dbReference type="SAM" id="Phobius"/>
    </source>
</evidence>
<keyword evidence="1" id="KW-1133">Transmembrane helix</keyword>
<gene>
    <name evidence="2" type="ORF">VTHSUH11_00690</name>
</gene>
<keyword evidence="1" id="KW-0472">Membrane</keyword>
<protein>
    <submittedName>
        <fullName evidence="2">Uncharacterized protein</fullName>
    </submittedName>
</protein>
<proteinExistence type="predicted"/>
<comment type="caution">
    <text evidence="2">The sequence shown here is derived from an EMBL/GenBank/DDBJ whole genome shotgun (WGS) entry which is preliminary data.</text>
</comment>
<sequence length="79" mass="8919">MKKLRKITKKVATNNNRVYPTCNRNNTVIKSVTTGARKSPNLPNYYNNGEHMISRLTLIISIIAFVLSVYNLLVILGVL</sequence>